<dbReference type="CDD" id="cd00154">
    <property type="entry name" value="Rab"/>
    <property type="match status" value="1"/>
</dbReference>
<dbReference type="InterPro" id="IPR027417">
    <property type="entry name" value="P-loop_NTPase"/>
</dbReference>
<dbReference type="EMBL" id="JAPFFF010000001">
    <property type="protein sequence ID" value="KAK8900609.1"/>
    <property type="molecule type" value="Genomic_DNA"/>
</dbReference>
<protein>
    <recommendedName>
        <fullName evidence="4">Small GTP-binding protein</fullName>
    </recommendedName>
</protein>
<dbReference type="Proteomes" id="UP001470230">
    <property type="component" value="Unassembled WGS sequence"/>
</dbReference>
<evidence type="ECO:0008006" key="4">
    <source>
        <dbReference type="Google" id="ProtNLM"/>
    </source>
</evidence>
<evidence type="ECO:0000313" key="2">
    <source>
        <dbReference type="EMBL" id="KAK8900609.1"/>
    </source>
</evidence>
<gene>
    <name evidence="2" type="ORF">M9Y10_002938</name>
</gene>
<dbReference type="SUPFAM" id="SSF52540">
    <property type="entry name" value="P-loop containing nucleoside triphosphate hydrolases"/>
    <property type="match status" value="1"/>
</dbReference>
<dbReference type="SMART" id="SM00176">
    <property type="entry name" value="RAN"/>
    <property type="match status" value="1"/>
</dbReference>
<keyword evidence="3" id="KW-1185">Reference proteome</keyword>
<dbReference type="NCBIfam" id="TIGR00231">
    <property type="entry name" value="small_GTP"/>
    <property type="match status" value="1"/>
</dbReference>
<evidence type="ECO:0000313" key="3">
    <source>
        <dbReference type="Proteomes" id="UP001470230"/>
    </source>
</evidence>
<reference evidence="2 3" key="1">
    <citation type="submission" date="2024-04" db="EMBL/GenBank/DDBJ databases">
        <title>Tritrichomonas musculus Genome.</title>
        <authorList>
            <person name="Alves-Ferreira E."/>
            <person name="Grigg M."/>
            <person name="Lorenzi H."/>
            <person name="Galac M."/>
        </authorList>
    </citation>
    <scope>NUCLEOTIDE SEQUENCE [LARGE SCALE GENOMIC DNA]</scope>
    <source>
        <strain evidence="2 3">EAF2021</strain>
    </source>
</reference>
<evidence type="ECO:0000256" key="1">
    <source>
        <dbReference type="ARBA" id="ARBA00022741"/>
    </source>
</evidence>
<dbReference type="Gene3D" id="3.40.50.300">
    <property type="entry name" value="P-loop containing nucleotide triphosphate hydrolases"/>
    <property type="match status" value="1"/>
</dbReference>
<dbReference type="PRINTS" id="PR00449">
    <property type="entry name" value="RASTRNSFRMNG"/>
</dbReference>
<dbReference type="PROSITE" id="PS51419">
    <property type="entry name" value="RAB"/>
    <property type="match status" value="1"/>
</dbReference>
<organism evidence="2 3">
    <name type="scientific">Tritrichomonas musculus</name>
    <dbReference type="NCBI Taxonomy" id="1915356"/>
    <lineage>
        <taxon>Eukaryota</taxon>
        <taxon>Metamonada</taxon>
        <taxon>Parabasalia</taxon>
        <taxon>Tritrichomonadida</taxon>
        <taxon>Tritrichomonadidae</taxon>
        <taxon>Tritrichomonas</taxon>
    </lineage>
</organism>
<dbReference type="PANTHER" id="PTHR47978">
    <property type="match status" value="1"/>
</dbReference>
<dbReference type="PROSITE" id="PS51420">
    <property type="entry name" value="RHO"/>
    <property type="match status" value="1"/>
</dbReference>
<sequence>MTESLTVRVVLIGDSQVGKTSLIHRFVRSSFEKQQKGTIGAVFHTYEQQLNGRQVIMQIWDTAGQEKYRSLGPIYYRNAAAGIAVFDVTSKESLPNLEIWINEFRKHTENPLLYVVGNKIDIDDSIEISTAEAQKFADEHKAKCFLTSAKTGENVKEMFQSVYDDLVSAGKIVTEAPLKPEENAKEQGGCC</sequence>
<proteinExistence type="predicted"/>
<dbReference type="SMART" id="SM00174">
    <property type="entry name" value="RHO"/>
    <property type="match status" value="1"/>
</dbReference>
<dbReference type="SMART" id="SM00175">
    <property type="entry name" value="RAB"/>
    <property type="match status" value="1"/>
</dbReference>
<dbReference type="PROSITE" id="PS51421">
    <property type="entry name" value="RAS"/>
    <property type="match status" value="1"/>
</dbReference>
<accession>A0ABR2LB87</accession>
<name>A0ABR2LB87_9EUKA</name>
<dbReference type="InterPro" id="IPR005225">
    <property type="entry name" value="Small_GTP-bd"/>
</dbReference>
<dbReference type="Pfam" id="PF00071">
    <property type="entry name" value="Ras"/>
    <property type="match status" value="1"/>
</dbReference>
<keyword evidence="1" id="KW-0547">Nucleotide-binding</keyword>
<dbReference type="InterPro" id="IPR001806">
    <property type="entry name" value="Small_GTPase"/>
</dbReference>
<comment type="caution">
    <text evidence="2">The sequence shown here is derived from an EMBL/GenBank/DDBJ whole genome shotgun (WGS) entry which is preliminary data.</text>
</comment>
<dbReference type="SMART" id="SM00173">
    <property type="entry name" value="RAS"/>
    <property type="match status" value="1"/>
</dbReference>